<reference evidence="1 2" key="1">
    <citation type="submission" date="2019-07" db="EMBL/GenBank/DDBJ databases">
        <title>Rhodotorula toruloides NBRC10032 genome sequencing.</title>
        <authorList>
            <person name="Shida Y."/>
            <person name="Takaku H."/>
            <person name="Ogasawara W."/>
            <person name="Mori K."/>
        </authorList>
    </citation>
    <scope>NUCLEOTIDE SEQUENCE [LARGE SCALE GENOMIC DNA]</scope>
    <source>
        <strain evidence="1 2">NBRC10032</strain>
    </source>
</reference>
<dbReference type="AlphaFoldDB" id="A0A511KCS0"/>
<protein>
    <submittedName>
        <fullName evidence="1">Proteophosphoglycan ppg4</fullName>
    </submittedName>
</protein>
<dbReference type="OrthoDB" id="10392954at2759"/>
<evidence type="ECO:0000313" key="2">
    <source>
        <dbReference type="Proteomes" id="UP000321518"/>
    </source>
</evidence>
<sequence>MSNRHWANDFDQIARMREAYEERKSYEDAPVHEVASVPSHALTAGPSSPPVALTPGQLLHRQLPDLVWRYVRCWQTIVQRQSKPLKLPVPVLSLVARGPGKTEHDAPLFTVSPIVTNKIFLVDNGPGHHLNLAGADPLIWIDKDPINVGAPYHQVTDVPAPTPCLTCFTMTEAQRNRLMDPFQRVAWRIVGPFNARGIEQDPSALVEHGEAWHPTSTFHVLKVWHGASRAPLHVGFKSLGLHEPGHREAGGSAQVLR</sequence>
<name>A0A511KCS0_RHOTO</name>
<comment type="caution">
    <text evidence="1">The sequence shown here is derived from an EMBL/GenBank/DDBJ whole genome shotgun (WGS) entry which is preliminary data.</text>
</comment>
<gene>
    <name evidence="1" type="ORF">Rt10032_c02g1211</name>
</gene>
<dbReference type="Proteomes" id="UP000321518">
    <property type="component" value="Unassembled WGS sequence"/>
</dbReference>
<proteinExistence type="predicted"/>
<dbReference type="EMBL" id="BJWK01000002">
    <property type="protein sequence ID" value="GEM07194.1"/>
    <property type="molecule type" value="Genomic_DNA"/>
</dbReference>
<evidence type="ECO:0000313" key="1">
    <source>
        <dbReference type="EMBL" id="GEM07194.1"/>
    </source>
</evidence>
<organism evidence="1 2">
    <name type="scientific">Rhodotorula toruloides</name>
    <name type="common">Yeast</name>
    <name type="synonym">Rhodosporidium toruloides</name>
    <dbReference type="NCBI Taxonomy" id="5286"/>
    <lineage>
        <taxon>Eukaryota</taxon>
        <taxon>Fungi</taxon>
        <taxon>Dikarya</taxon>
        <taxon>Basidiomycota</taxon>
        <taxon>Pucciniomycotina</taxon>
        <taxon>Microbotryomycetes</taxon>
        <taxon>Sporidiobolales</taxon>
        <taxon>Sporidiobolaceae</taxon>
        <taxon>Rhodotorula</taxon>
    </lineage>
</organism>
<accession>A0A511KCS0</accession>